<dbReference type="EC" id="1.-.-.-" evidence="7"/>
<feature type="binding site" evidence="8">
    <location>
        <position position="39"/>
    </location>
    <ligand>
        <name>FMN</name>
        <dbReference type="ChEBI" id="CHEBI:58210"/>
        <note>ligand shared between dimeric partners</note>
    </ligand>
</feature>
<evidence type="ECO:0000256" key="4">
    <source>
        <dbReference type="ARBA" id="ARBA00022857"/>
    </source>
</evidence>
<sequence>MNKAVLDFLMSRRSAPIPELTGPEPTPEELDIMLKAASRVPDHGKLNPWRFILYRSDMRHKVGEMLAVLAEEREGEMSPARREQELTRFSRAPLVIGVVCAVEDHVKIPEWEQFLAAGMAAYNLMLAANALGFGTNMITNWYSDIPEGKELLGVAPHEKVVGFIHLGRHHGDVPDRVRPDHNELVREYSGPWVEA</sequence>
<keyword evidence="4 7" id="KW-0521">NADP</keyword>
<dbReference type="PATRIC" id="fig|472175.3.peg.1287"/>
<dbReference type="PANTHER" id="PTHR43821:SF1">
    <property type="entry name" value="NAD(P)H NITROREDUCTASE YDJA-RELATED"/>
    <property type="match status" value="1"/>
</dbReference>
<dbReference type="SUPFAM" id="SSF55469">
    <property type="entry name" value="FMN-dependent nitroreductase-like"/>
    <property type="match status" value="1"/>
</dbReference>
<evidence type="ECO:0000259" key="9">
    <source>
        <dbReference type="Pfam" id="PF00881"/>
    </source>
</evidence>
<accession>A0A084UBA8</accession>
<dbReference type="Pfam" id="PF00881">
    <property type="entry name" value="Nitroreductase"/>
    <property type="match status" value="1"/>
</dbReference>
<evidence type="ECO:0000256" key="3">
    <source>
        <dbReference type="ARBA" id="ARBA00022643"/>
    </source>
</evidence>
<keyword evidence="11" id="KW-1185">Reference proteome</keyword>
<evidence type="ECO:0000313" key="10">
    <source>
        <dbReference type="EMBL" id="KFB10244.1"/>
    </source>
</evidence>
<comment type="cofactor">
    <cofactor evidence="8">
        <name>FMN</name>
        <dbReference type="ChEBI" id="CHEBI:58210"/>
    </cofactor>
    <text evidence="8">Binds 1 FMN per subunit.</text>
</comment>
<dbReference type="PIRSF" id="PIRSF000232">
    <property type="entry name" value="YdjA"/>
    <property type="match status" value="1"/>
</dbReference>
<keyword evidence="3 7" id="KW-0288">FMN</keyword>
<organism evidence="10 11">
    <name type="scientific">Nitratireductor basaltis</name>
    <dbReference type="NCBI Taxonomy" id="472175"/>
    <lineage>
        <taxon>Bacteria</taxon>
        <taxon>Pseudomonadati</taxon>
        <taxon>Pseudomonadota</taxon>
        <taxon>Alphaproteobacteria</taxon>
        <taxon>Hyphomicrobiales</taxon>
        <taxon>Phyllobacteriaceae</taxon>
        <taxon>Nitratireductor</taxon>
    </lineage>
</organism>
<dbReference type="Gene3D" id="3.40.109.10">
    <property type="entry name" value="NADH Oxidase"/>
    <property type="match status" value="1"/>
</dbReference>
<evidence type="ECO:0000256" key="8">
    <source>
        <dbReference type="PIRSR" id="PIRSR000232-1"/>
    </source>
</evidence>
<comment type="caution">
    <text evidence="10">The sequence shown here is derived from an EMBL/GenBank/DDBJ whole genome shotgun (WGS) entry which is preliminary data.</text>
</comment>
<protein>
    <recommendedName>
        <fullName evidence="7">Putative NAD(P)H nitroreductase</fullName>
        <ecNumber evidence="7">1.-.-.-</ecNumber>
    </recommendedName>
</protein>
<evidence type="ECO:0000256" key="2">
    <source>
        <dbReference type="ARBA" id="ARBA00022630"/>
    </source>
</evidence>
<dbReference type="GO" id="GO:0016491">
    <property type="term" value="F:oxidoreductase activity"/>
    <property type="evidence" value="ECO:0007669"/>
    <property type="project" value="UniProtKB-UniRule"/>
</dbReference>
<dbReference type="CDD" id="cd02135">
    <property type="entry name" value="YdjA-like"/>
    <property type="match status" value="1"/>
</dbReference>
<proteinExistence type="inferred from homology"/>
<gene>
    <name evidence="10" type="ORF">EL18_01274</name>
</gene>
<comment type="similarity">
    <text evidence="1 7">Belongs to the nitroreductase family.</text>
</comment>
<evidence type="ECO:0000256" key="7">
    <source>
        <dbReference type="PIRNR" id="PIRNR000232"/>
    </source>
</evidence>
<feature type="binding site" evidence="8">
    <location>
        <position position="43"/>
    </location>
    <ligand>
        <name>FMN</name>
        <dbReference type="ChEBI" id="CHEBI:58210"/>
        <note>ligand shared between dimeric partners</note>
    </ligand>
</feature>
<evidence type="ECO:0000256" key="1">
    <source>
        <dbReference type="ARBA" id="ARBA00007118"/>
    </source>
</evidence>
<keyword evidence="6 7" id="KW-0520">NAD</keyword>
<keyword evidence="2 7" id="KW-0285">Flavoprotein</keyword>
<feature type="binding site" description="in other chain" evidence="8">
    <location>
        <begin position="12"/>
        <end position="14"/>
    </location>
    <ligand>
        <name>FMN</name>
        <dbReference type="ChEBI" id="CHEBI:58210"/>
        <note>ligand shared between dimeric partners</note>
    </ligand>
</feature>
<evidence type="ECO:0000256" key="6">
    <source>
        <dbReference type="ARBA" id="ARBA00023027"/>
    </source>
</evidence>
<dbReference type="EMBL" id="JMQM01000001">
    <property type="protein sequence ID" value="KFB10244.1"/>
    <property type="molecule type" value="Genomic_DNA"/>
</dbReference>
<dbReference type="Proteomes" id="UP000053675">
    <property type="component" value="Unassembled WGS sequence"/>
</dbReference>
<dbReference type="PANTHER" id="PTHR43821">
    <property type="entry name" value="NAD(P)H NITROREDUCTASE YDJA-RELATED"/>
    <property type="match status" value="1"/>
</dbReference>
<evidence type="ECO:0000313" key="11">
    <source>
        <dbReference type="Proteomes" id="UP000053675"/>
    </source>
</evidence>
<dbReference type="eggNOG" id="COG0778">
    <property type="taxonomic scope" value="Bacteria"/>
</dbReference>
<feature type="binding site" description="in other chain" evidence="8">
    <location>
        <begin position="137"/>
        <end position="139"/>
    </location>
    <ligand>
        <name>FMN</name>
        <dbReference type="ChEBI" id="CHEBI:58210"/>
        <note>ligand shared between dimeric partners</note>
    </ligand>
</feature>
<feature type="domain" description="Nitroreductase" evidence="9">
    <location>
        <begin position="23"/>
        <end position="168"/>
    </location>
</feature>
<dbReference type="InterPro" id="IPR052530">
    <property type="entry name" value="NAD(P)H_nitroreductase"/>
</dbReference>
<reference evidence="10 11" key="1">
    <citation type="submission" date="2014-05" db="EMBL/GenBank/DDBJ databases">
        <title>Draft Genome Sequence of Nitratireductor basaltis Strain UMTGB225, A Marine Bacterium Isolated from Green Barrel Tunicate.</title>
        <authorList>
            <person name="Gan H.Y."/>
        </authorList>
    </citation>
    <scope>NUCLEOTIDE SEQUENCE [LARGE SCALE GENOMIC DNA]</scope>
    <source>
        <strain evidence="10 11">UMTGB225</strain>
    </source>
</reference>
<dbReference type="AlphaFoldDB" id="A0A084UBA8"/>
<dbReference type="InterPro" id="IPR029479">
    <property type="entry name" value="Nitroreductase"/>
</dbReference>
<dbReference type="STRING" id="472175.EL18_01274"/>
<dbReference type="OrthoDB" id="9804207at2"/>
<dbReference type="InterPro" id="IPR000415">
    <property type="entry name" value="Nitroreductase-like"/>
</dbReference>
<dbReference type="InterPro" id="IPR026021">
    <property type="entry name" value="YdjA-like"/>
</dbReference>
<keyword evidence="5 7" id="KW-0560">Oxidoreductase</keyword>
<name>A0A084UBA8_9HYPH</name>
<evidence type="ECO:0000256" key="5">
    <source>
        <dbReference type="ARBA" id="ARBA00023002"/>
    </source>
</evidence>